<name>A0AAD1Y0Z2_EUPCR</name>
<comment type="caution">
    <text evidence="2">The sequence shown here is derived from an EMBL/GenBank/DDBJ whole genome shotgun (WGS) entry which is preliminary data.</text>
</comment>
<feature type="region of interest" description="Disordered" evidence="1">
    <location>
        <begin position="830"/>
        <end position="891"/>
    </location>
</feature>
<feature type="compositionally biased region" description="Basic and acidic residues" evidence="1">
    <location>
        <begin position="708"/>
        <end position="733"/>
    </location>
</feature>
<organism evidence="2 3">
    <name type="scientific">Euplotes crassus</name>
    <dbReference type="NCBI Taxonomy" id="5936"/>
    <lineage>
        <taxon>Eukaryota</taxon>
        <taxon>Sar</taxon>
        <taxon>Alveolata</taxon>
        <taxon>Ciliophora</taxon>
        <taxon>Intramacronucleata</taxon>
        <taxon>Spirotrichea</taxon>
        <taxon>Hypotrichia</taxon>
        <taxon>Euplotida</taxon>
        <taxon>Euplotidae</taxon>
        <taxon>Moneuplotes</taxon>
    </lineage>
</organism>
<sequence>MSWGAKARAMDIEPNIFQNSILKAERKRFNLKDYSISDGDSVGGDSKLPKRSIKDIFGNTGIDSSRAKQRPIRYDDNTSTGSLERDQESTLHPRLNTGGFNSSSTKNLTAYDKMRKTVDENCFSHKLLPRSKKLYEGGLIDKHRDFRTHAFESFENEKTDHSSLKYHTPIKSNSSSKFEFQNGLSRLKDNRKSVSINEKFNEIQNYDPEEHTSSAKDGLTSHLRKFLFKELDKMRDDVRKSNSHLSKSISDNEEFYSSKLDDLKRKVKSEIIPASDIQRLVEHTIDSKLREMNVTDNSDNREHSKTQLQVHTLANHFKSCQKLVKELQSDIDVLTKRIDESERKSGMNEMDYDRKQRLVDNHINEVKDDSKSYTDSEVSKLDSRLEVLENKMKKDKAKLGKIKPSNIDNAKAVEPLLSDLRREVETSIRKINSQISQIEGDNDKRDINLANISTKTDNIKKTNIKDLQDLYQRINEIEDRVEDTDMNITKKVNILKSSQVTKATPEINAQAIEGRLERLETISVRHGKLFDEITPNMDKLVTQTNQLKSKSSLEPQEIEEYTEGIANDLRKEFGSKITSLEKETSKFDLKDIEKYTEGVAEDLKKEFEAKLADLEDLIRDDNEAEFREEVFKEIDGIKSAAIEDIKLLDENLKTLANDFHIYKDNNKPCRCEDKITVIEEVPIKRPRSMNRSIVESSADNPHQYEISARNELDRVHQPRVMEKRSISQNHEEPPSSSIVYIGSQKSLDTRGRELNRSNERREISGTPKRHINSSMYSTPSLGRKNRPSCETSQAREEFSNPRVNQDLRYEAQHEDSSLNSPCFTASKRHIAPREGIPTSELDYNHHPIPPYKPDPASNSPHKKTYSPNSPSLANPRTINNKYTYYSDAKSK</sequence>
<reference evidence="2" key="1">
    <citation type="submission" date="2023-07" db="EMBL/GenBank/DDBJ databases">
        <authorList>
            <consortium name="AG Swart"/>
            <person name="Singh M."/>
            <person name="Singh A."/>
            <person name="Seah K."/>
            <person name="Emmerich C."/>
        </authorList>
    </citation>
    <scope>NUCLEOTIDE SEQUENCE</scope>
    <source>
        <strain evidence="2">DP1</strain>
    </source>
</reference>
<dbReference type="EMBL" id="CAMPGE010024453">
    <property type="protein sequence ID" value="CAI2382291.1"/>
    <property type="molecule type" value="Genomic_DNA"/>
</dbReference>
<feature type="compositionally biased region" description="Basic and acidic residues" evidence="1">
    <location>
        <begin position="747"/>
        <end position="763"/>
    </location>
</feature>
<feature type="compositionally biased region" description="Polar residues" evidence="1">
    <location>
        <begin position="865"/>
        <end position="883"/>
    </location>
</feature>
<proteinExistence type="predicted"/>
<dbReference type="Proteomes" id="UP001295684">
    <property type="component" value="Unassembled WGS sequence"/>
</dbReference>
<feature type="compositionally biased region" description="Polar residues" evidence="1">
    <location>
        <begin position="734"/>
        <end position="746"/>
    </location>
</feature>
<accession>A0AAD1Y0Z2</accession>
<feature type="region of interest" description="Disordered" evidence="1">
    <location>
        <begin position="59"/>
        <end position="106"/>
    </location>
</feature>
<evidence type="ECO:0000256" key="1">
    <source>
        <dbReference type="SAM" id="MobiDB-lite"/>
    </source>
</evidence>
<evidence type="ECO:0000313" key="3">
    <source>
        <dbReference type="Proteomes" id="UP001295684"/>
    </source>
</evidence>
<dbReference type="AlphaFoldDB" id="A0AAD1Y0Z2"/>
<keyword evidence="3" id="KW-1185">Reference proteome</keyword>
<feature type="region of interest" description="Disordered" evidence="1">
    <location>
        <begin position="693"/>
        <end position="803"/>
    </location>
</feature>
<protein>
    <submittedName>
        <fullName evidence="2">Uncharacterized protein</fullName>
    </submittedName>
</protein>
<gene>
    <name evidence="2" type="ORF">ECRASSUSDP1_LOCUS23761</name>
</gene>
<evidence type="ECO:0000313" key="2">
    <source>
        <dbReference type="EMBL" id="CAI2382291.1"/>
    </source>
</evidence>
<feature type="compositionally biased region" description="Basic and acidic residues" evidence="1">
    <location>
        <begin position="793"/>
        <end position="803"/>
    </location>
</feature>